<feature type="transmembrane region" description="Helical" evidence="5">
    <location>
        <begin position="350"/>
        <end position="366"/>
    </location>
</feature>
<feature type="transmembrane region" description="Helical" evidence="5">
    <location>
        <begin position="322"/>
        <end position="343"/>
    </location>
</feature>
<evidence type="ECO:0000313" key="7">
    <source>
        <dbReference type="Proteomes" id="UP000264820"/>
    </source>
</evidence>
<reference evidence="6" key="2">
    <citation type="submission" date="2025-09" db="UniProtKB">
        <authorList>
            <consortium name="Ensembl"/>
        </authorList>
    </citation>
    <scope>IDENTIFICATION</scope>
</reference>
<dbReference type="SUPFAM" id="SSF103473">
    <property type="entry name" value="MFS general substrate transporter"/>
    <property type="match status" value="1"/>
</dbReference>
<dbReference type="Gene3D" id="1.20.1250.20">
    <property type="entry name" value="MFS general substrate transporter like domains"/>
    <property type="match status" value="1"/>
</dbReference>
<keyword evidence="2 5" id="KW-0812">Transmembrane</keyword>
<protein>
    <submittedName>
        <fullName evidence="6">Solute carrier family 22 member 13a</fullName>
    </submittedName>
</protein>
<dbReference type="STRING" id="109280.ENSHCOP00000009816"/>
<dbReference type="GeneTree" id="ENSGT00940000154607"/>
<keyword evidence="7" id="KW-1185">Reference proteome</keyword>
<evidence type="ECO:0000256" key="5">
    <source>
        <dbReference type="SAM" id="Phobius"/>
    </source>
</evidence>
<dbReference type="InterPro" id="IPR036259">
    <property type="entry name" value="MFS_trans_sf"/>
</dbReference>
<keyword evidence="3 5" id="KW-1133">Transmembrane helix</keyword>
<evidence type="ECO:0000256" key="3">
    <source>
        <dbReference type="ARBA" id="ARBA00022989"/>
    </source>
</evidence>
<feature type="transmembrane region" description="Helical" evidence="5">
    <location>
        <begin position="195"/>
        <end position="216"/>
    </location>
</feature>
<dbReference type="PANTHER" id="PTHR24064">
    <property type="entry name" value="SOLUTE CARRIER FAMILY 22 MEMBER"/>
    <property type="match status" value="1"/>
</dbReference>
<feature type="transmembrane region" description="Helical" evidence="5">
    <location>
        <begin position="223"/>
        <end position="241"/>
    </location>
</feature>
<feature type="transmembrane region" description="Helical" evidence="5">
    <location>
        <begin position="20"/>
        <end position="42"/>
    </location>
</feature>
<keyword evidence="4 5" id="KW-0472">Membrane</keyword>
<dbReference type="GO" id="GO:0022857">
    <property type="term" value="F:transmembrane transporter activity"/>
    <property type="evidence" value="ECO:0007669"/>
    <property type="project" value="InterPro"/>
</dbReference>
<feature type="transmembrane region" description="Helical" evidence="5">
    <location>
        <begin position="132"/>
        <end position="155"/>
    </location>
</feature>
<evidence type="ECO:0000313" key="6">
    <source>
        <dbReference type="Ensembl" id="ENSHCOP00000009816.1"/>
    </source>
</evidence>
<comment type="subcellular location">
    <subcellularLocation>
        <location evidence="1">Membrane</location>
        <topology evidence="1">Multi-pass membrane protein</topology>
    </subcellularLocation>
</comment>
<evidence type="ECO:0000256" key="1">
    <source>
        <dbReference type="ARBA" id="ARBA00004141"/>
    </source>
</evidence>
<feature type="transmembrane region" description="Helical" evidence="5">
    <location>
        <begin position="416"/>
        <end position="437"/>
    </location>
</feature>
<evidence type="ECO:0000256" key="2">
    <source>
        <dbReference type="ARBA" id="ARBA00022692"/>
    </source>
</evidence>
<dbReference type="Pfam" id="PF00083">
    <property type="entry name" value="Sugar_tr"/>
    <property type="match status" value="1"/>
</dbReference>
<proteinExistence type="predicted"/>
<reference evidence="6" key="1">
    <citation type="submission" date="2025-08" db="UniProtKB">
        <authorList>
            <consortium name="Ensembl"/>
        </authorList>
    </citation>
    <scope>IDENTIFICATION</scope>
</reference>
<organism evidence="6 7">
    <name type="scientific">Hippocampus comes</name>
    <name type="common">Tiger tail seahorse</name>
    <dbReference type="NCBI Taxonomy" id="109280"/>
    <lineage>
        <taxon>Eukaryota</taxon>
        <taxon>Metazoa</taxon>
        <taxon>Chordata</taxon>
        <taxon>Craniata</taxon>
        <taxon>Vertebrata</taxon>
        <taxon>Euteleostomi</taxon>
        <taxon>Actinopterygii</taxon>
        <taxon>Neopterygii</taxon>
        <taxon>Teleostei</taxon>
        <taxon>Neoteleostei</taxon>
        <taxon>Acanthomorphata</taxon>
        <taxon>Syngnathiaria</taxon>
        <taxon>Syngnathiformes</taxon>
        <taxon>Syngnathoidei</taxon>
        <taxon>Syngnathidae</taxon>
        <taxon>Hippocampus</taxon>
    </lineage>
</organism>
<dbReference type="GO" id="GO:0016020">
    <property type="term" value="C:membrane"/>
    <property type="evidence" value="ECO:0007669"/>
    <property type="project" value="UniProtKB-SubCell"/>
</dbReference>
<dbReference type="InterPro" id="IPR005828">
    <property type="entry name" value="MFS_sugar_transport-like"/>
</dbReference>
<sequence length="534" mass="59619">MTTFGDILQNIGEFGIFQKLIICALSFPNMILGFEFACVFFIQSDPERHCNTDWILEADSNLTSDEQLNLTVPRERDGSFSRCRMFVPVNWDIGTIRERGLNETAACQNGWVYSNSLYTATIVTDVSDDSQIPLVVALIFTVTTALCPNYLLYLISQFLMGLGYGGFRCLANIMNPLCFSVLTATEWIGASKRSWGVAATQLCGAVGQAVLAGLIYVVRDWRVAQLITAALLGVIVVYIWFLPESARWLLERGRTEEAKELLFKVASINKRRFSETLLEKVLRLWLQTLTFLGVKNLGDSFHLNVAYYCISFNVGNFGLDVFLTQLIFGVTEIPVHLVCVWLLEALGRRVSFISTLLVGGVLLMSSDSSENRDWTFVRLNSCFSGFRQTASGVGSIASRAGGLIAPLVNMLAMYHWSIPVISFSGLTLLSGGLCFILPETRGKELPDSFDEAESNRSTISRKYDPIAIDRCYVHACYLLTTKLYSLSRDLNGLHNNDVLQSLMLVSFLFFFCRSKKATKKESDSNVIHIKSSKL</sequence>
<evidence type="ECO:0000256" key="4">
    <source>
        <dbReference type="ARBA" id="ARBA00023136"/>
    </source>
</evidence>
<name>A0A3Q2Y9C6_HIPCM</name>
<dbReference type="AlphaFoldDB" id="A0A3Q2Y9C6"/>
<accession>A0A3Q2Y9C6</accession>
<dbReference type="Ensembl" id="ENSHCOT00000016039.1">
    <property type="protein sequence ID" value="ENSHCOP00000009816.1"/>
    <property type="gene ID" value="ENSHCOG00000012334.1"/>
</dbReference>
<dbReference type="Proteomes" id="UP000264820">
    <property type="component" value="Unplaced"/>
</dbReference>